<reference evidence="1" key="1">
    <citation type="submission" date="2015-01" db="EMBL/GenBank/DDBJ databases">
        <title>The Genome Sequence of Cryptococcus gattii CA1280.</title>
        <authorList>
            <consortium name="The Broad Institute Genomics Platform"/>
            <person name="Cuomo C."/>
            <person name="Litvintseva A."/>
            <person name="Chen Y."/>
            <person name="Heitman J."/>
            <person name="Sun S."/>
            <person name="Springer D."/>
            <person name="Dromer F."/>
            <person name="Young S."/>
            <person name="Zeng Q."/>
            <person name="Gargeya S."/>
            <person name="Abouelleil A."/>
            <person name="Alvarado L."/>
            <person name="Chapman S.B."/>
            <person name="Gainer-Dewar J."/>
            <person name="Goldberg J."/>
            <person name="Griggs A."/>
            <person name="Gujja S."/>
            <person name="Hansen M."/>
            <person name="Howarth C."/>
            <person name="Imamovic A."/>
            <person name="Larimer J."/>
            <person name="Murphy C."/>
            <person name="Naylor J."/>
            <person name="Pearson M."/>
            <person name="Priest M."/>
            <person name="Roberts A."/>
            <person name="Saif S."/>
            <person name="Shea T."/>
            <person name="Sykes S."/>
            <person name="Wortman J."/>
            <person name="Nusbaum C."/>
            <person name="Birren B."/>
        </authorList>
    </citation>
    <scope>NUCLEOTIDE SEQUENCE [LARGE SCALE GENOMIC DNA]</scope>
    <source>
        <strain evidence="1">CA1280</strain>
    </source>
</reference>
<organism evidence="1">
    <name type="scientific">Cryptococcus bacillisporus CA1280</name>
    <dbReference type="NCBI Taxonomy" id="1296109"/>
    <lineage>
        <taxon>Eukaryota</taxon>
        <taxon>Fungi</taxon>
        <taxon>Dikarya</taxon>
        <taxon>Basidiomycota</taxon>
        <taxon>Agaricomycotina</taxon>
        <taxon>Tremellomycetes</taxon>
        <taxon>Tremellales</taxon>
        <taxon>Cryptococcaceae</taxon>
        <taxon>Cryptococcus</taxon>
        <taxon>Cryptococcus gattii species complex</taxon>
    </lineage>
</organism>
<dbReference type="EMBL" id="KN847995">
    <property type="protein sequence ID" value="KIR44757.1"/>
    <property type="molecule type" value="Genomic_DNA"/>
</dbReference>
<dbReference type="AlphaFoldDB" id="A0A0D0TEE4"/>
<dbReference type="HOGENOM" id="CLU_2145743_0_0_1"/>
<evidence type="ECO:0000313" key="1">
    <source>
        <dbReference type="EMBL" id="KIR44757.1"/>
    </source>
</evidence>
<dbReference type="OrthoDB" id="10615495at2759"/>
<name>A0A0D0TEE4_CRYGA</name>
<sequence length="112" mass="13153">MSLEMGREKCERIENMLRTGSRKGESTHCLLSTCKFFHLFIESLHNQSADASGRYDLSTTSRILRLLQSVKIGCKWTCSTQCYAFRWFTCQKSCLWEWTQERMVQKHIISGF</sequence>
<gene>
    <name evidence="1" type="ORF">I312_06100</name>
</gene>
<accession>A0A0D0TEE4</accession>
<protein>
    <submittedName>
        <fullName evidence="1">Uncharacterized protein</fullName>
    </submittedName>
</protein>
<proteinExistence type="predicted"/>